<name>A0ABU6ZHC2_9FABA</name>
<sequence length="135" mass="15456">MYDPSSANSFMKRRTPSMASASNVELEGHEHMRKPYDGTCFCNLTVSKKAGCNYFQWMDETHDDVTGVTKCSTNSKNVEIYESRLNRRGTWNLPNTFSCEELLMKEHMRRVEKLLISTIVLVVVGLIMSLIALIR</sequence>
<dbReference type="Proteomes" id="UP001341840">
    <property type="component" value="Unassembled WGS sequence"/>
</dbReference>
<organism evidence="3 4">
    <name type="scientific">Stylosanthes scabra</name>
    <dbReference type="NCBI Taxonomy" id="79078"/>
    <lineage>
        <taxon>Eukaryota</taxon>
        <taxon>Viridiplantae</taxon>
        <taxon>Streptophyta</taxon>
        <taxon>Embryophyta</taxon>
        <taxon>Tracheophyta</taxon>
        <taxon>Spermatophyta</taxon>
        <taxon>Magnoliopsida</taxon>
        <taxon>eudicotyledons</taxon>
        <taxon>Gunneridae</taxon>
        <taxon>Pentapetalae</taxon>
        <taxon>rosids</taxon>
        <taxon>fabids</taxon>
        <taxon>Fabales</taxon>
        <taxon>Fabaceae</taxon>
        <taxon>Papilionoideae</taxon>
        <taxon>50 kb inversion clade</taxon>
        <taxon>dalbergioids sensu lato</taxon>
        <taxon>Dalbergieae</taxon>
        <taxon>Pterocarpus clade</taxon>
        <taxon>Stylosanthes</taxon>
    </lineage>
</organism>
<keyword evidence="2" id="KW-1133">Transmembrane helix</keyword>
<gene>
    <name evidence="3" type="ORF">PIB30_053657</name>
</gene>
<feature type="region of interest" description="Disordered" evidence="1">
    <location>
        <begin position="1"/>
        <end position="21"/>
    </location>
</feature>
<evidence type="ECO:0000313" key="4">
    <source>
        <dbReference type="Proteomes" id="UP001341840"/>
    </source>
</evidence>
<proteinExistence type="predicted"/>
<evidence type="ECO:0008006" key="5">
    <source>
        <dbReference type="Google" id="ProtNLM"/>
    </source>
</evidence>
<accession>A0ABU6ZHC2</accession>
<comment type="caution">
    <text evidence="3">The sequence shown here is derived from an EMBL/GenBank/DDBJ whole genome shotgun (WGS) entry which is preliminary data.</text>
</comment>
<evidence type="ECO:0000313" key="3">
    <source>
        <dbReference type="EMBL" id="MED6221356.1"/>
    </source>
</evidence>
<keyword evidence="2" id="KW-0812">Transmembrane</keyword>
<keyword evidence="4" id="KW-1185">Reference proteome</keyword>
<dbReference type="EMBL" id="JASCZI010272261">
    <property type="protein sequence ID" value="MED6221356.1"/>
    <property type="molecule type" value="Genomic_DNA"/>
</dbReference>
<protein>
    <recommendedName>
        <fullName evidence="5">Zinc finger GRF-type domain-containing protein</fullName>
    </recommendedName>
</protein>
<feature type="transmembrane region" description="Helical" evidence="2">
    <location>
        <begin position="114"/>
        <end position="134"/>
    </location>
</feature>
<evidence type="ECO:0000256" key="1">
    <source>
        <dbReference type="SAM" id="MobiDB-lite"/>
    </source>
</evidence>
<reference evidence="3 4" key="1">
    <citation type="journal article" date="2023" name="Plants (Basel)">
        <title>Bridging the Gap: Combining Genomics and Transcriptomics Approaches to Understand Stylosanthes scabra, an Orphan Legume from the Brazilian Caatinga.</title>
        <authorList>
            <person name="Ferreira-Neto J.R.C."/>
            <person name="da Silva M.D."/>
            <person name="Binneck E."/>
            <person name="de Melo N.F."/>
            <person name="da Silva R.H."/>
            <person name="de Melo A.L.T.M."/>
            <person name="Pandolfi V."/>
            <person name="Bustamante F.O."/>
            <person name="Brasileiro-Vidal A.C."/>
            <person name="Benko-Iseppon A.M."/>
        </authorList>
    </citation>
    <scope>NUCLEOTIDE SEQUENCE [LARGE SCALE GENOMIC DNA]</scope>
    <source>
        <tissue evidence="3">Leaves</tissue>
    </source>
</reference>
<keyword evidence="2" id="KW-0472">Membrane</keyword>
<evidence type="ECO:0000256" key="2">
    <source>
        <dbReference type="SAM" id="Phobius"/>
    </source>
</evidence>